<feature type="region of interest" description="Disordered" evidence="1">
    <location>
        <begin position="1"/>
        <end position="34"/>
    </location>
</feature>
<reference evidence="2" key="1">
    <citation type="submission" date="2021-01" db="UniProtKB">
        <authorList>
            <consortium name="EnsemblPlants"/>
        </authorList>
    </citation>
    <scope>IDENTIFICATION</scope>
</reference>
<dbReference type="Proteomes" id="UP000594263">
    <property type="component" value="Unplaced"/>
</dbReference>
<dbReference type="Gramene" id="Kaladp1260s0007.1.v1.1">
    <property type="protein sequence ID" value="Kaladp1260s0007.1.v1.1.CDS.1"/>
    <property type="gene ID" value="Kaladp1260s0007.v1.1"/>
</dbReference>
<feature type="compositionally biased region" description="Low complexity" evidence="1">
    <location>
        <begin position="8"/>
        <end position="31"/>
    </location>
</feature>
<sequence>MNMNPIFSPNTSSSISSASSSLPPSSKSSTSVDTVLAVSPPTTVNASAIQMVNIKTHVPIILGLDDATYRQWRRFFDTVFGKFGLRAHLTTSPIDALPIQSGV</sequence>
<accession>A0A7N0VNC7</accession>
<dbReference type="EnsemblPlants" id="Kaladp1260s0007.1.v1.1">
    <property type="protein sequence ID" value="Kaladp1260s0007.1.v1.1.CDS.1"/>
    <property type="gene ID" value="Kaladp1260s0007.v1.1"/>
</dbReference>
<dbReference type="AlphaFoldDB" id="A0A7N0VNC7"/>
<evidence type="ECO:0000313" key="2">
    <source>
        <dbReference type="EnsemblPlants" id="Kaladp1260s0007.1.v1.1.CDS.1"/>
    </source>
</evidence>
<evidence type="ECO:0000313" key="3">
    <source>
        <dbReference type="Proteomes" id="UP000594263"/>
    </source>
</evidence>
<organism evidence="2 3">
    <name type="scientific">Kalanchoe fedtschenkoi</name>
    <name type="common">Lavender scallops</name>
    <name type="synonym">South American air plant</name>
    <dbReference type="NCBI Taxonomy" id="63787"/>
    <lineage>
        <taxon>Eukaryota</taxon>
        <taxon>Viridiplantae</taxon>
        <taxon>Streptophyta</taxon>
        <taxon>Embryophyta</taxon>
        <taxon>Tracheophyta</taxon>
        <taxon>Spermatophyta</taxon>
        <taxon>Magnoliopsida</taxon>
        <taxon>eudicotyledons</taxon>
        <taxon>Gunneridae</taxon>
        <taxon>Pentapetalae</taxon>
        <taxon>Saxifragales</taxon>
        <taxon>Crassulaceae</taxon>
        <taxon>Kalanchoe</taxon>
    </lineage>
</organism>
<keyword evidence="3" id="KW-1185">Reference proteome</keyword>
<name>A0A7N0VNC7_KALFE</name>
<evidence type="ECO:0000256" key="1">
    <source>
        <dbReference type="SAM" id="MobiDB-lite"/>
    </source>
</evidence>
<protein>
    <submittedName>
        <fullName evidence="2">Uncharacterized protein</fullName>
    </submittedName>
</protein>
<proteinExistence type="predicted"/>